<dbReference type="InterPro" id="IPR001054">
    <property type="entry name" value="A/G_cyclase"/>
</dbReference>
<dbReference type="InterPro" id="IPR028082">
    <property type="entry name" value="Peripla_BP_I"/>
</dbReference>
<keyword evidence="13" id="KW-0675">Receptor</keyword>
<evidence type="ECO:0000256" key="8">
    <source>
        <dbReference type="ARBA" id="ARBA00023180"/>
    </source>
</evidence>
<dbReference type="SUPFAM" id="SSF55073">
    <property type="entry name" value="Nucleotide cyclase"/>
    <property type="match status" value="1"/>
</dbReference>
<dbReference type="PROSITE" id="PS50125">
    <property type="entry name" value="GUANYLATE_CYCLASE_2"/>
    <property type="match status" value="1"/>
</dbReference>
<evidence type="ECO:0000313" key="13">
    <source>
        <dbReference type="EMBL" id="OQV13991.1"/>
    </source>
</evidence>
<dbReference type="GO" id="GO:0007168">
    <property type="term" value="P:receptor guanylyl cyclase signaling pathway"/>
    <property type="evidence" value="ECO:0007669"/>
    <property type="project" value="TreeGrafter"/>
</dbReference>
<dbReference type="GO" id="GO:0005524">
    <property type="term" value="F:ATP binding"/>
    <property type="evidence" value="ECO:0007669"/>
    <property type="project" value="InterPro"/>
</dbReference>
<evidence type="ECO:0000256" key="1">
    <source>
        <dbReference type="ARBA" id="ARBA00001436"/>
    </source>
</evidence>
<comment type="catalytic activity">
    <reaction evidence="1">
        <text>GTP = 3',5'-cyclic GMP + diphosphate</text>
        <dbReference type="Rhea" id="RHEA:13665"/>
        <dbReference type="ChEBI" id="CHEBI:33019"/>
        <dbReference type="ChEBI" id="CHEBI:37565"/>
        <dbReference type="ChEBI" id="CHEBI:57746"/>
        <dbReference type="EC" id="4.6.1.2"/>
    </reaction>
</comment>
<dbReference type="CDD" id="cd07302">
    <property type="entry name" value="CHD"/>
    <property type="match status" value="1"/>
</dbReference>
<proteinExistence type="predicted"/>
<name>A0A1W0WFM2_HYPEX</name>
<dbReference type="InterPro" id="IPR001245">
    <property type="entry name" value="Ser-Thr/Tyr_kinase_cat_dom"/>
</dbReference>
<dbReference type="GO" id="GO:0035556">
    <property type="term" value="P:intracellular signal transduction"/>
    <property type="evidence" value="ECO:0007669"/>
    <property type="project" value="InterPro"/>
</dbReference>
<dbReference type="PANTHER" id="PTHR11920">
    <property type="entry name" value="GUANYLYL CYCLASE"/>
    <property type="match status" value="1"/>
</dbReference>
<keyword evidence="4" id="KW-0812">Transmembrane</keyword>
<dbReference type="Gene3D" id="3.30.70.1230">
    <property type="entry name" value="Nucleotide cyclase"/>
    <property type="match status" value="1"/>
</dbReference>
<keyword evidence="7" id="KW-0472">Membrane</keyword>
<dbReference type="Pfam" id="PF01094">
    <property type="entry name" value="ANF_receptor"/>
    <property type="match status" value="1"/>
</dbReference>
<accession>A0A1W0WFM2</accession>
<evidence type="ECO:0000259" key="11">
    <source>
        <dbReference type="PROSITE" id="PS50011"/>
    </source>
</evidence>
<dbReference type="Pfam" id="PF07714">
    <property type="entry name" value="PK_Tyr_Ser-Thr"/>
    <property type="match status" value="1"/>
</dbReference>
<sequence length="1029" mass="115053">MAVRREPKNASLIFLLLFGRFGILSARINLITVFFDDPITGYTAISPVYDVAVDNMKANFPAFSGSVFRYSVFNATGDQESREAVLYETVLELYRVLNALDDGDFTTILSPGRNQDVLLLGDFAREQNIPLLASTATDQAFLDRARFPTTFSLAPSGPFVYTSLLKAYFGQYSWRFVSLLCDSSPKFLSSTPMNAEACNDITRHLGDAPTRLLPVSFNSDSTDNYASVLRSLWDHGKIIVVVTREGVMRKIMIDAAGLGMTNGKFVFVYLQPVQTPDSQILSWMYHDRNDVTAFTAFQNLIVVSYVGIQWSKISSLLTAVADKSLSDYATKIDPKKLNSYAVSAYESVAVFAKALNQSADKEKPWWRTNLSGRNFELDSGKVIIDRDGQRKNDAVIFYFNSKAKNFQPAWYFTTETNRLVIFKADLADQWPGGSAPVSDRHDPTEDEAPTVLPSDLGIQVVGCIIGVSLIFWLTYILRIWTHSRANGSTWWQFPLSNFKTFNYVRVKSYAPTVPSTEYGFALAALEQEDTTVWIQTSSSDVHVDDITENNGIRRLLAELNGLHHANIGRLLGITTHDNLMDLIWPFGRGTLRSLIEDEKFQMDGRLKIALISELISGLDAIHASPIHFHGSLSSLVVTLDHMYSIKICAAGSTRLFEELTDNRSPLVNAPLDLWLAPEMLKQRRHQGTKEADIYALGIIICEVLAGASVTLGLDTPDETFATWMNLKRFLEGSVRDFHRRMSVSGMPDKVKKVISACFSFDPKERPTIQRLKTTLGKSYKKSSVMEQMLMRFQVYSDNLEQVVATRTEELILEEAKTVALLEEMMPKSLVPKLRNKEAIPAETFSCVTLFFSSLVGFADYCQKSSPLAIIDLLNATYTVFDESLHEFDVYKVETIKDGYMVASGLPIRNGDIHAAEICAMAQRFLQLSRKTDFLMSDSSDSRNLEMRIGIHSGTVAACVVGNLMPRYCLFGDTVNTASRMESHGEPSMIHISLETAQLLKNSLRPFTVTSRGLVILKGKGEVETFWLAP</sequence>
<keyword evidence="10" id="KW-0141">cGMP biosynthesis</keyword>
<dbReference type="InterPro" id="IPR029787">
    <property type="entry name" value="Nucleotide_cyclase"/>
</dbReference>
<dbReference type="InterPro" id="IPR000719">
    <property type="entry name" value="Prot_kinase_dom"/>
</dbReference>
<dbReference type="Gene3D" id="1.10.510.10">
    <property type="entry name" value="Transferase(Phosphotransferase) domain 1"/>
    <property type="match status" value="1"/>
</dbReference>
<dbReference type="EC" id="4.6.1.2" evidence="3"/>
<evidence type="ECO:0000256" key="4">
    <source>
        <dbReference type="ARBA" id="ARBA00022692"/>
    </source>
</evidence>
<dbReference type="GO" id="GO:0004383">
    <property type="term" value="F:guanylate cyclase activity"/>
    <property type="evidence" value="ECO:0007669"/>
    <property type="project" value="UniProtKB-EC"/>
</dbReference>
<evidence type="ECO:0000256" key="7">
    <source>
        <dbReference type="ARBA" id="ARBA00023136"/>
    </source>
</evidence>
<evidence type="ECO:0000256" key="2">
    <source>
        <dbReference type="ARBA" id="ARBA00004167"/>
    </source>
</evidence>
<dbReference type="GO" id="GO:0001653">
    <property type="term" value="F:peptide receptor activity"/>
    <property type="evidence" value="ECO:0007669"/>
    <property type="project" value="TreeGrafter"/>
</dbReference>
<keyword evidence="8" id="KW-0325">Glycoprotein</keyword>
<dbReference type="Pfam" id="PF00211">
    <property type="entry name" value="Guanylate_cyc"/>
    <property type="match status" value="1"/>
</dbReference>
<dbReference type="SUPFAM" id="SSF53822">
    <property type="entry name" value="Periplasmic binding protein-like I"/>
    <property type="match status" value="1"/>
</dbReference>
<keyword evidence="14" id="KW-1185">Reference proteome</keyword>
<keyword evidence="5" id="KW-0547">Nucleotide-binding</keyword>
<evidence type="ECO:0000313" key="14">
    <source>
        <dbReference type="Proteomes" id="UP000192578"/>
    </source>
</evidence>
<evidence type="ECO:0000256" key="9">
    <source>
        <dbReference type="ARBA" id="ARBA00023239"/>
    </source>
</evidence>
<evidence type="ECO:0000256" key="3">
    <source>
        <dbReference type="ARBA" id="ARBA00012202"/>
    </source>
</evidence>
<dbReference type="OrthoDB" id="1028014at2759"/>
<comment type="caution">
    <text evidence="13">The sequence shown here is derived from an EMBL/GenBank/DDBJ whole genome shotgun (WGS) entry which is preliminary data.</text>
</comment>
<comment type="subcellular location">
    <subcellularLocation>
        <location evidence="2">Membrane</location>
        <topology evidence="2">Single-pass membrane protein</topology>
    </subcellularLocation>
</comment>
<dbReference type="Proteomes" id="UP000192578">
    <property type="component" value="Unassembled WGS sequence"/>
</dbReference>
<dbReference type="InterPro" id="IPR011009">
    <property type="entry name" value="Kinase-like_dom_sf"/>
</dbReference>
<reference evidence="14" key="1">
    <citation type="submission" date="2017-01" db="EMBL/GenBank/DDBJ databases">
        <title>Comparative genomics of anhydrobiosis in the tardigrade Hypsibius dujardini.</title>
        <authorList>
            <person name="Yoshida Y."/>
            <person name="Koutsovoulos G."/>
            <person name="Laetsch D."/>
            <person name="Stevens L."/>
            <person name="Kumar S."/>
            <person name="Horikawa D."/>
            <person name="Ishino K."/>
            <person name="Komine S."/>
            <person name="Tomita M."/>
            <person name="Blaxter M."/>
            <person name="Arakawa K."/>
        </authorList>
    </citation>
    <scope>NUCLEOTIDE SEQUENCE [LARGE SCALE GENOMIC DNA]</scope>
    <source>
        <strain evidence="14">Z151</strain>
    </source>
</reference>
<dbReference type="InterPro" id="IPR050401">
    <property type="entry name" value="Cyclic_nucleotide_synthase"/>
</dbReference>
<dbReference type="GO" id="GO:0004672">
    <property type="term" value="F:protein kinase activity"/>
    <property type="evidence" value="ECO:0007669"/>
    <property type="project" value="InterPro"/>
</dbReference>
<dbReference type="EMBL" id="MTYJ01000112">
    <property type="protein sequence ID" value="OQV13991.1"/>
    <property type="molecule type" value="Genomic_DNA"/>
</dbReference>
<keyword evidence="9" id="KW-0456">Lyase</keyword>
<dbReference type="GO" id="GO:0005886">
    <property type="term" value="C:plasma membrane"/>
    <property type="evidence" value="ECO:0007669"/>
    <property type="project" value="TreeGrafter"/>
</dbReference>
<evidence type="ECO:0000256" key="10">
    <source>
        <dbReference type="ARBA" id="ARBA00023293"/>
    </source>
</evidence>
<dbReference type="PROSITE" id="PS50011">
    <property type="entry name" value="PROTEIN_KINASE_DOM"/>
    <property type="match status" value="1"/>
</dbReference>
<dbReference type="PANTHER" id="PTHR11920:SF255">
    <property type="entry name" value="RECEPTOR-TYPE GUANYLATE CYCLASE GCY-25"/>
    <property type="match status" value="1"/>
</dbReference>
<dbReference type="SUPFAM" id="SSF56112">
    <property type="entry name" value="Protein kinase-like (PK-like)"/>
    <property type="match status" value="1"/>
</dbReference>
<dbReference type="InterPro" id="IPR001828">
    <property type="entry name" value="ANF_lig-bd_rcpt"/>
</dbReference>
<keyword evidence="6" id="KW-1133">Transmembrane helix</keyword>
<organism evidence="13 14">
    <name type="scientific">Hypsibius exemplaris</name>
    <name type="common">Freshwater tardigrade</name>
    <dbReference type="NCBI Taxonomy" id="2072580"/>
    <lineage>
        <taxon>Eukaryota</taxon>
        <taxon>Metazoa</taxon>
        <taxon>Ecdysozoa</taxon>
        <taxon>Tardigrada</taxon>
        <taxon>Eutardigrada</taxon>
        <taxon>Parachela</taxon>
        <taxon>Hypsibioidea</taxon>
        <taxon>Hypsibiidae</taxon>
        <taxon>Hypsibius</taxon>
    </lineage>
</organism>
<evidence type="ECO:0000256" key="6">
    <source>
        <dbReference type="ARBA" id="ARBA00022989"/>
    </source>
</evidence>
<dbReference type="GO" id="GO:0004016">
    <property type="term" value="F:adenylate cyclase activity"/>
    <property type="evidence" value="ECO:0007669"/>
    <property type="project" value="TreeGrafter"/>
</dbReference>
<gene>
    <name evidence="13" type="ORF">BV898_11763</name>
</gene>
<feature type="domain" description="Protein kinase" evidence="11">
    <location>
        <begin position="507"/>
        <end position="775"/>
    </location>
</feature>
<dbReference type="AlphaFoldDB" id="A0A1W0WFM2"/>
<dbReference type="SMART" id="SM00044">
    <property type="entry name" value="CYCc"/>
    <property type="match status" value="1"/>
</dbReference>
<feature type="domain" description="Guanylate cyclase" evidence="12">
    <location>
        <begin position="848"/>
        <end position="981"/>
    </location>
</feature>
<evidence type="ECO:0000259" key="12">
    <source>
        <dbReference type="PROSITE" id="PS50125"/>
    </source>
</evidence>
<dbReference type="FunFam" id="3.30.70.1230:FF:000030">
    <property type="entry name" value="Si:ch211-215j19.12"/>
    <property type="match status" value="1"/>
</dbReference>
<dbReference type="Gene3D" id="3.40.50.2300">
    <property type="match status" value="1"/>
</dbReference>
<protein>
    <recommendedName>
        <fullName evidence="3">guanylate cyclase</fullName>
        <ecNumber evidence="3">4.6.1.2</ecNumber>
    </recommendedName>
</protein>
<evidence type="ECO:0000256" key="5">
    <source>
        <dbReference type="ARBA" id="ARBA00022741"/>
    </source>
</evidence>